<comment type="similarity">
    <text evidence="2 7 8">In the C-terminal section; belongs to the purine/pyrimidine phosphoribosyltransferase family.</text>
</comment>
<evidence type="ECO:0000256" key="6">
    <source>
        <dbReference type="ARBA" id="ARBA00022962"/>
    </source>
</evidence>
<comment type="pathway">
    <text evidence="1 7 8">Purine metabolism; IMP biosynthesis via de novo pathway; N(1)-(5-phospho-D-ribosyl)glycinamide from 5-phospho-alpha-D-ribose 1-diphosphate: step 1/2.</text>
</comment>
<feature type="binding site" evidence="7">
    <location>
        <position position="357"/>
    </location>
    <ligand>
        <name>Mg(2+)</name>
        <dbReference type="ChEBI" id="CHEBI:18420"/>
    </ligand>
</feature>
<comment type="caution">
    <text evidence="10">The sequence shown here is derived from an EMBL/GenBank/DDBJ whole genome shotgun (WGS) entry which is preliminary data.</text>
</comment>
<dbReference type="InterPro" id="IPR035584">
    <property type="entry name" value="PurF_N"/>
</dbReference>
<evidence type="ECO:0000313" key="11">
    <source>
        <dbReference type="Proteomes" id="UP001597036"/>
    </source>
</evidence>
<feature type="domain" description="Glutamine amidotransferase type-2" evidence="9">
    <location>
        <begin position="12"/>
        <end position="232"/>
    </location>
</feature>
<comment type="function">
    <text evidence="7">Catalyzes the formation of phosphoribosylamine from phosphoribosylpyrophosphate (PRPP) and glutamine.</text>
</comment>
<keyword evidence="7" id="KW-0479">Metal-binding</keyword>
<evidence type="ECO:0000256" key="1">
    <source>
        <dbReference type="ARBA" id="ARBA00005209"/>
    </source>
</evidence>
<protein>
    <recommendedName>
        <fullName evidence="7">Amidophosphoribosyltransferase</fullName>
        <shortName evidence="7">ATase</shortName>
        <ecNumber evidence="7">2.4.2.14</ecNumber>
    </recommendedName>
    <alternativeName>
        <fullName evidence="7">Glutamine phosphoribosylpyrophosphate amidotransferase</fullName>
        <shortName evidence="7">GPATase</shortName>
    </alternativeName>
</protein>
<gene>
    <name evidence="7 10" type="primary">purF</name>
    <name evidence="10" type="ORF">ACFQY8_06325</name>
</gene>
<comment type="catalytic activity">
    <reaction evidence="7 8">
        <text>5-phospho-beta-D-ribosylamine + L-glutamate + diphosphate = 5-phospho-alpha-D-ribose 1-diphosphate + L-glutamine + H2O</text>
        <dbReference type="Rhea" id="RHEA:14905"/>
        <dbReference type="ChEBI" id="CHEBI:15377"/>
        <dbReference type="ChEBI" id="CHEBI:29985"/>
        <dbReference type="ChEBI" id="CHEBI:33019"/>
        <dbReference type="ChEBI" id="CHEBI:58017"/>
        <dbReference type="ChEBI" id="CHEBI:58359"/>
        <dbReference type="ChEBI" id="CHEBI:58681"/>
        <dbReference type="EC" id="2.4.2.14"/>
    </reaction>
</comment>
<dbReference type="InterPro" id="IPR029055">
    <property type="entry name" value="Ntn_hydrolases_N"/>
</dbReference>
<dbReference type="HAMAP" id="MF_01931">
    <property type="entry name" value="PurF"/>
    <property type="match status" value="1"/>
</dbReference>
<evidence type="ECO:0000259" key="9">
    <source>
        <dbReference type="PROSITE" id="PS51278"/>
    </source>
</evidence>
<feature type="binding site" evidence="7">
    <location>
        <position position="358"/>
    </location>
    <ligand>
        <name>Mg(2+)</name>
        <dbReference type="ChEBI" id="CHEBI:18420"/>
    </ligand>
</feature>
<dbReference type="EC" id="2.4.2.14" evidence="7"/>
<dbReference type="InterPro" id="IPR000836">
    <property type="entry name" value="PRTase_dom"/>
</dbReference>
<dbReference type="InterPro" id="IPR029057">
    <property type="entry name" value="PRTase-like"/>
</dbReference>
<reference evidence="11" key="1">
    <citation type="journal article" date="2019" name="Int. J. Syst. Evol. Microbiol.">
        <title>The Global Catalogue of Microorganisms (GCM) 10K type strain sequencing project: providing services to taxonomists for standard genome sequencing and annotation.</title>
        <authorList>
            <consortium name="The Broad Institute Genomics Platform"/>
            <consortium name="The Broad Institute Genome Sequencing Center for Infectious Disease"/>
            <person name="Wu L."/>
            <person name="Ma J."/>
        </authorList>
    </citation>
    <scope>NUCLEOTIDE SEQUENCE [LARGE SCALE GENOMIC DNA]</scope>
    <source>
        <strain evidence="11">CCM 8604</strain>
    </source>
</reference>
<accession>A0ABW2Y529</accession>
<dbReference type="EMBL" id="JBHTHQ010000021">
    <property type="protein sequence ID" value="MFD0705357.1"/>
    <property type="molecule type" value="Genomic_DNA"/>
</dbReference>
<evidence type="ECO:0000256" key="8">
    <source>
        <dbReference type="PIRNR" id="PIRNR000485"/>
    </source>
</evidence>
<dbReference type="Proteomes" id="UP001597036">
    <property type="component" value="Unassembled WGS sequence"/>
</dbReference>
<evidence type="ECO:0000256" key="4">
    <source>
        <dbReference type="ARBA" id="ARBA00022679"/>
    </source>
</evidence>
<dbReference type="GO" id="GO:0004044">
    <property type="term" value="F:amidophosphoribosyltransferase activity"/>
    <property type="evidence" value="ECO:0007669"/>
    <property type="project" value="UniProtKB-EC"/>
</dbReference>
<keyword evidence="7" id="KW-0460">Magnesium</keyword>
<dbReference type="InterPro" id="IPR017932">
    <property type="entry name" value="GATase_2_dom"/>
</dbReference>
<dbReference type="CDD" id="cd06223">
    <property type="entry name" value="PRTases_typeI"/>
    <property type="match status" value="1"/>
</dbReference>
<keyword evidence="4 7" id="KW-0808">Transferase</keyword>
<evidence type="ECO:0000256" key="7">
    <source>
        <dbReference type="HAMAP-Rule" id="MF_01931"/>
    </source>
</evidence>
<dbReference type="PROSITE" id="PS51278">
    <property type="entry name" value="GATASE_TYPE_2"/>
    <property type="match status" value="1"/>
</dbReference>
<dbReference type="RefSeq" id="WP_377939047.1">
    <property type="nucleotide sequence ID" value="NZ_JBHTHQ010000021.1"/>
</dbReference>
<evidence type="ECO:0000256" key="2">
    <source>
        <dbReference type="ARBA" id="ARBA00010138"/>
    </source>
</evidence>
<evidence type="ECO:0000256" key="3">
    <source>
        <dbReference type="ARBA" id="ARBA00022676"/>
    </source>
</evidence>
<organism evidence="10 11">
    <name type="scientific">Alloscardovia venturai</name>
    <dbReference type="NCBI Taxonomy" id="1769421"/>
    <lineage>
        <taxon>Bacteria</taxon>
        <taxon>Bacillati</taxon>
        <taxon>Actinomycetota</taxon>
        <taxon>Actinomycetes</taxon>
        <taxon>Bifidobacteriales</taxon>
        <taxon>Bifidobacteriaceae</taxon>
        <taxon>Alloscardovia</taxon>
    </lineage>
</organism>
<dbReference type="SUPFAM" id="SSF53271">
    <property type="entry name" value="PRTase-like"/>
    <property type="match status" value="1"/>
</dbReference>
<dbReference type="PIRSF" id="PIRSF000485">
    <property type="entry name" value="Amd_phspho_trans"/>
    <property type="match status" value="1"/>
</dbReference>
<dbReference type="NCBIfam" id="TIGR01134">
    <property type="entry name" value="purF"/>
    <property type="match status" value="1"/>
</dbReference>
<proteinExistence type="inferred from homology"/>
<keyword evidence="11" id="KW-1185">Reference proteome</keyword>
<dbReference type="Pfam" id="PF13522">
    <property type="entry name" value="GATase_6"/>
    <property type="match status" value="1"/>
</dbReference>
<dbReference type="InterPro" id="IPR005854">
    <property type="entry name" value="PurF"/>
</dbReference>
<keyword evidence="6 7" id="KW-0315">Glutamine amidotransferase</keyword>
<dbReference type="PANTHER" id="PTHR11907">
    <property type="entry name" value="AMIDOPHOSPHORIBOSYLTRANSFERASE"/>
    <property type="match status" value="1"/>
</dbReference>
<evidence type="ECO:0000256" key="5">
    <source>
        <dbReference type="ARBA" id="ARBA00022755"/>
    </source>
</evidence>
<feature type="active site" description="Nucleophile" evidence="7">
    <location>
        <position position="12"/>
    </location>
</feature>
<name>A0ABW2Y529_9BIFI</name>
<keyword evidence="3 7" id="KW-0328">Glycosyltransferase</keyword>
<sequence length="504" mass="55409">MSAELEGLHEECGLFGVWGHPDAARITYFGLHALQHRGQEGAGIVSNENGHLHGHRDLGLLAQVFNDDKKIDRLKGNAAIGHVRYATSGSGSVDNIQPFLFRFFDGDVALAHNGNLTNGRQLRRELEADGGIYHSNSDTEVLMHLIRRSDKLTLIEQLKDALNTVHGGFAYLLMKNDCMIGALDPNGFRPLSLGQMTNGAYVLASETCALDIVGAKLVRNIEPGELIIVNDDGYTIEKYTDKTQKAICSMEFIYFARPDSDIYGVNVHSARKRAGARLAQEAPVDADMVIGVPNSSLSAAAGYAEESGLPNEMGLVKNQYVARTFIQPTQELREQGVRMKLSAVRGVVEGKRVIVIDDSIVRGTTSRRIVQLLREAGAAEVHMRIASPPLRYPCYYGIDISRTSELIAAHKSVQEICEFIGADSLAYLSIDGLVETVGLNADAPYGGLCVAYFNGDYPTSLGDYEEEFLASITEEDKKRLTEFARDSSQYYGNEYTHYLMEKSK</sequence>
<dbReference type="Gene3D" id="3.40.50.2020">
    <property type="match status" value="1"/>
</dbReference>
<evidence type="ECO:0000313" key="10">
    <source>
        <dbReference type="EMBL" id="MFD0705357.1"/>
    </source>
</evidence>
<keyword evidence="5 7" id="KW-0658">Purine biosynthesis</keyword>
<dbReference type="Pfam" id="PF00156">
    <property type="entry name" value="Pribosyltran"/>
    <property type="match status" value="1"/>
</dbReference>
<dbReference type="CDD" id="cd00715">
    <property type="entry name" value="GPATase_N"/>
    <property type="match status" value="1"/>
</dbReference>
<feature type="binding site" evidence="7">
    <location>
        <position position="295"/>
    </location>
    <ligand>
        <name>Mg(2+)</name>
        <dbReference type="ChEBI" id="CHEBI:18420"/>
    </ligand>
</feature>
<dbReference type="SUPFAM" id="SSF56235">
    <property type="entry name" value="N-terminal nucleophile aminohydrolases (Ntn hydrolases)"/>
    <property type="match status" value="1"/>
</dbReference>
<dbReference type="Gene3D" id="3.60.20.10">
    <property type="entry name" value="Glutamine Phosphoribosylpyrophosphate, subunit 1, domain 1"/>
    <property type="match status" value="1"/>
</dbReference>
<comment type="caution">
    <text evidence="7">Lacks conserved residue(s) required for the propagation of feature annotation.</text>
</comment>
<comment type="cofactor">
    <cofactor evidence="7">
        <name>Mg(2+)</name>
        <dbReference type="ChEBI" id="CHEBI:18420"/>
    </cofactor>
    <text evidence="7">Binds 1 Mg(2+) ion per subunit.</text>
</comment>